<dbReference type="AlphaFoldDB" id="A0A9E7JED8"/>
<gene>
    <name evidence="2" type="ORF">MUK42_05530</name>
</gene>
<proteinExistence type="predicted"/>
<evidence type="ECO:0000313" key="2">
    <source>
        <dbReference type="EMBL" id="URD78028.1"/>
    </source>
</evidence>
<dbReference type="OrthoDB" id="761792at2759"/>
<feature type="compositionally biased region" description="Basic residues" evidence="1">
    <location>
        <begin position="141"/>
        <end position="154"/>
    </location>
</feature>
<feature type="region of interest" description="Disordered" evidence="1">
    <location>
        <begin position="117"/>
        <end position="154"/>
    </location>
</feature>
<dbReference type="PANTHER" id="PTHR35110">
    <property type="entry name" value="EXPRESSED PROTEIN"/>
    <property type="match status" value="1"/>
</dbReference>
<keyword evidence="3" id="KW-1185">Reference proteome</keyword>
<dbReference type="PANTHER" id="PTHR35110:SF1">
    <property type="entry name" value="EXPRESSED PROTEIN"/>
    <property type="match status" value="1"/>
</dbReference>
<dbReference type="Proteomes" id="UP001055439">
    <property type="component" value="Chromosome 10"/>
</dbReference>
<accession>A0A9E7JED8</accession>
<sequence length="154" mass="17004">MLFLRSGGGGGGAAAVAGRVFSRCFSRKRSPDLRRINPKVPREEATAISRSLYQIVKNNGPLSVSHTWNHAKDAGINGLNSKTHMKILLKWMMGRKMLKLSCTHVRNAKKFHYSILPEDPQAGKNVSSPSPAPDTPEVSGKAKKQQQKTSRKRK</sequence>
<organism evidence="2 3">
    <name type="scientific">Musa troglodytarum</name>
    <name type="common">fe'i banana</name>
    <dbReference type="NCBI Taxonomy" id="320322"/>
    <lineage>
        <taxon>Eukaryota</taxon>
        <taxon>Viridiplantae</taxon>
        <taxon>Streptophyta</taxon>
        <taxon>Embryophyta</taxon>
        <taxon>Tracheophyta</taxon>
        <taxon>Spermatophyta</taxon>
        <taxon>Magnoliopsida</taxon>
        <taxon>Liliopsida</taxon>
        <taxon>Zingiberales</taxon>
        <taxon>Musaceae</taxon>
        <taxon>Musa</taxon>
    </lineage>
</organism>
<evidence type="ECO:0000313" key="3">
    <source>
        <dbReference type="Proteomes" id="UP001055439"/>
    </source>
</evidence>
<evidence type="ECO:0000256" key="1">
    <source>
        <dbReference type="SAM" id="MobiDB-lite"/>
    </source>
</evidence>
<reference evidence="2" key="1">
    <citation type="submission" date="2022-05" db="EMBL/GenBank/DDBJ databases">
        <title>The Musa troglodytarum L. genome provides insights into the mechanism of non-climacteric behaviour and enrichment of carotenoids.</title>
        <authorList>
            <person name="Wang J."/>
        </authorList>
    </citation>
    <scope>NUCLEOTIDE SEQUENCE</scope>
    <source>
        <tissue evidence="2">Leaf</tissue>
    </source>
</reference>
<dbReference type="EMBL" id="CP097503">
    <property type="protein sequence ID" value="URD78028.1"/>
    <property type="molecule type" value="Genomic_DNA"/>
</dbReference>
<name>A0A9E7JED8_9LILI</name>
<protein>
    <submittedName>
        <fullName evidence="2">Uncharacterized protein</fullName>
    </submittedName>
</protein>